<accession>A0A922D078</accession>
<proteinExistence type="predicted"/>
<gene>
    <name evidence="1" type="ORF">I3842_Q094200</name>
</gene>
<evidence type="ECO:0000313" key="2">
    <source>
        <dbReference type="Proteomes" id="UP000811246"/>
    </source>
</evidence>
<comment type="caution">
    <text evidence="1">The sequence shown here is derived from an EMBL/GenBank/DDBJ whole genome shotgun (WGS) entry which is preliminary data.</text>
</comment>
<dbReference type="AlphaFoldDB" id="A0A922D078"/>
<evidence type="ECO:0000313" key="1">
    <source>
        <dbReference type="EMBL" id="KAG6619501.1"/>
    </source>
</evidence>
<name>A0A922D078_CARIL</name>
<sequence>MADSCFTTNGQLVKEGRQSHSFLTNLSLSLLSLSLSLSEAHEPSSLPKPQDPSTSPKVQTFYYPEDYSPTSHDDRSGSAISGIDFSRFLGHRFFHVVMRINPIVGLMQSSISLIAWTWA</sequence>
<dbReference type="EMBL" id="MU228949">
    <property type="protein sequence ID" value="KAG6619501.1"/>
    <property type="molecule type" value="Genomic_DNA"/>
</dbReference>
<reference evidence="1" key="1">
    <citation type="submission" date="2021-01" db="EMBL/GenBank/DDBJ databases">
        <authorList>
            <person name="Lovell J.T."/>
            <person name="Bentley N."/>
            <person name="Bhattarai G."/>
            <person name="Jenkins J.W."/>
            <person name="Sreedasyam A."/>
            <person name="Alarcon Y."/>
            <person name="Bock C."/>
            <person name="Boston L."/>
            <person name="Carlson J."/>
            <person name="Cervantes K."/>
            <person name="Clermont K."/>
            <person name="Krom N."/>
            <person name="Kubenka K."/>
            <person name="Mamidi S."/>
            <person name="Mattison C."/>
            <person name="Monteros M."/>
            <person name="Pisani C."/>
            <person name="Plott C."/>
            <person name="Rajasekar S."/>
            <person name="Rhein H.S."/>
            <person name="Rohla C."/>
            <person name="Song M."/>
            <person name="Hilaire R.S."/>
            <person name="Shu S."/>
            <person name="Wells L."/>
            <person name="Wang X."/>
            <person name="Webber J."/>
            <person name="Heerema R.J."/>
            <person name="Klein P."/>
            <person name="Conner P."/>
            <person name="Grauke L."/>
            <person name="Grimwood J."/>
            <person name="Schmutz J."/>
            <person name="Randall J.J."/>
        </authorList>
    </citation>
    <scope>NUCLEOTIDE SEQUENCE</scope>
    <source>
        <tissue evidence="1">Leaf</tissue>
    </source>
</reference>
<dbReference type="Proteomes" id="UP000811246">
    <property type="component" value="Unassembled WGS sequence"/>
</dbReference>
<organism evidence="1 2">
    <name type="scientific">Carya illinoinensis</name>
    <name type="common">Pecan</name>
    <dbReference type="NCBI Taxonomy" id="32201"/>
    <lineage>
        <taxon>Eukaryota</taxon>
        <taxon>Viridiplantae</taxon>
        <taxon>Streptophyta</taxon>
        <taxon>Embryophyta</taxon>
        <taxon>Tracheophyta</taxon>
        <taxon>Spermatophyta</taxon>
        <taxon>Magnoliopsida</taxon>
        <taxon>eudicotyledons</taxon>
        <taxon>Gunneridae</taxon>
        <taxon>Pentapetalae</taxon>
        <taxon>rosids</taxon>
        <taxon>fabids</taxon>
        <taxon>Fagales</taxon>
        <taxon>Juglandaceae</taxon>
        <taxon>Carya</taxon>
    </lineage>
</organism>
<protein>
    <submittedName>
        <fullName evidence="1">Uncharacterized protein</fullName>
    </submittedName>
</protein>